<reference evidence="5" key="1">
    <citation type="submission" date="2009-11" db="EMBL/GenBank/DDBJ databases">
        <authorList>
            <consortium name="The Broad Institute Genome Sequencing Platform"/>
            <person name="Ward D."/>
            <person name="Feldgarden M."/>
            <person name="Earl A."/>
            <person name="Young S.K."/>
            <person name="Zeng Q."/>
            <person name="Koehrsen M."/>
            <person name="Alvarado L."/>
            <person name="Berlin A."/>
            <person name="Bochicchio J."/>
            <person name="Borenstein D."/>
            <person name="Chapman S.B."/>
            <person name="Chen Z."/>
            <person name="Engels R."/>
            <person name="Freedman E."/>
            <person name="Gellesch M."/>
            <person name="Goldberg J."/>
            <person name="Griggs A."/>
            <person name="Gujja S."/>
            <person name="Heilman E."/>
            <person name="Heiman D."/>
            <person name="Hepburn T."/>
            <person name="Howarth C."/>
            <person name="Jen D."/>
            <person name="Larson L."/>
            <person name="Lewis B."/>
            <person name="Mehta T."/>
            <person name="Park D."/>
            <person name="Pearson M."/>
            <person name="Roberts A."/>
            <person name="Saif S."/>
            <person name="Shea T."/>
            <person name="Shenoy N."/>
            <person name="Sisk P."/>
            <person name="Stolte C."/>
            <person name="Sykes S."/>
            <person name="Thomson T."/>
            <person name="Walk T."/>
            <person name="White J."/>
            <person name="Yandava C."/>
            <person name="Izard J."/>
            <person name="Baranova O.V."/>
            <person name="Blanton J.M."/>
            <person name="Tanner A.C."/>
            <person name="Dewhirst F.E."/>
            <person name="Haas B."/>
            <person name="Nusbaum C."/>
            <person name="Birren B."/>
        </authorList>
    </citation>
    <scope>NUCLEOTIDE SEQUENCE [LARGE SCALE GENOMIC DNA]</scope>
    <source>
        <strain evidence="5">1-1 BBBD Race 1</strain>
    </source>
</reference>
<accession>A0A180H1K4</accession>
<feature type="domain" description="FAD-binding" evidence="4">
    <location>
        <begin position="11"/>
        <end position="330"/>
    </location>
</feature>
<reference evidence="6" key="4">
    <citation type="submission" date="2025-05" db="UniProtKB">
        <authorList>
            <consortium name="EnsemblFungi"/>
        </authorList>
    </citation>
    <scope>IDENTIFICATION</scope>
    <source>
        <strain evidence="6">isolate 1-1 / race 1 (BBBD)</strain>
    </source>
</reference>
<dbReference type="Proteomes" id="UP000005240">
    <property type="component" value="Unassembled WGS sequence"/>
</dbReference>
<evidence type="ECO:0000313" key="5">
    <source>
        <dbReference type="EMBL" id="OAV98253.1"/>
    </source>
</evidence>
<gene>
    <name evidence="5" type="ORF">PTTG_00305</name>
</gene>
<dbReference type="PANTHER" id="PTHR46865">
    <property type="entry name" value="OXIDOREDUCTASE-RELATED"/>
    <property type="match status" value="1"/>
</dbReference>
<keyword evidence="2" id="KW-0274">FAD</keyword>
<dbReference type="Gene3D" id="3.50.50.60">
    <property type="entry name" value="FAD/NAD(P)-binding domain"/>
    <property type="match status" value="1"/>
</dbReference>
<keyword evidence="3" id="KW-0560">Oxidoreductase</keyword>
<dbReference type="PRINTS" id="PR00420">
    <property type="entry name" value="RNGMNOXGNASE"/>
</dbReference>
<dbReference type="SUPFAM" id="SSF51905">
    <property type="entry name" value="FAD/NAD(P)-binding domain"/>
    <property type="match status" value="1"/>
</dbReference>
<name>A0A180H1K4_PUCT1</name>
<organism evidence="5">
    <name type="scientific">Puccinia triticina (isolate 1-1 / race 1 (BBBD))</name>
    <name type="common">Brown leaf rust fungus</name>
    <dbReference type="NCBI Taxonomy" id="630390"/>
    <lineage>
        <taxon>Eukaryota</taxon>
        <taxon>Fungi</taxon>
        <taxon>Dikarya</taxon>
        <taxon>Basidiomycota</taxon>
        <taxon>Pucciniomycotina</taxon>
        <taxon>Pucciniomycetes</taxon>
        <taxon>Pucciniales</taxon>
        <taxon>Pucciniaceae</taxon>
        <taxon>Puccinia</taxon>
    </lineage>
</organism>
<evidence type="ECO:0000256" key="3">
    <source>
        <dbReference type="ARBA" id="ARBA00023002"/>
    </source>
</evidence>
<dbReference type="Pfam" id="PF01494">
    <property type="entry name" value="FAD_binding_3"/>
    <property type="match status" value="1"/>
</dbReference>
<reference evidence="6 7" key="3">
    <citation type="journal article" date="2017" name="G3 (Bethesda)">
        <title>Comparative analysis highlights variable genome content of wheat rusts and divergence of the mating loci.</title>
        <authorList>
            <person name="Cuomo C.A."/>
            <person name="Bakkeren G."/>
            <person name="Khalil H.B."/>
            <person name="Panwar V."/>
            <person name="Joly D."/>
            <person name="Linning R."/>
            <person name="Sakthikumar S."/>
            <person name="Song X."/>
            <person name="Adiconis X."/>
            <person name="Fan L."/>
            <person name="Goldberg J.M."/>
            <person name="Levin J.Z."/>
            <person name="Young S."/>
            <person name="Zeng Q."/>
            <person name="Anikster Y."/>
            <person name="Bruce M."/>
            <person name="Wang M."/>
            <person name="Yin C."/>
            <person name="McCallum B."/>
            <person name="Szabo L.J."/>
            <person name="Hulbert S."/>
            <person name="Chen X."/>
            <person name="Fellers J.P."/>
        </authorList>
    </citation>
    <scope>NUCLEOTIDE SEQUENCE</scope>
    <source>
        <strain evidence="6">isolate 1-1 / race 1 (BBBD)</strain>
        <strain evidence="7">Isolate 1-1 / race 1 (BBBD)</strain>
    </source>
</reference>
<dbReference type="GO" id="GO:0016491">
    <property type="term" value="F:oxidoreductase activity"/>
    <property type="evidence" value="ECO:0007669"/>
    <property type="project" value="UniProtKB-KW"/>
</dbReference>
<dbReference type="EnsemblFungi" id="PTTG_00305-t43_2">
    <property type="protein sequence ID" value="PTTG_00305-t43_2-p1"/>
    <property type="gene ID" value="PTTG_00305"/>
</dbReference>
<evidence type="ECO:0000313" key="6">
    <source>
        <dbReference type="EnsemblFungi" id="PTTG_00305-t43_1-p1"/>
    </source>
</evidence>
<dbReference type="InterPro" id="IPR002938">
    <property type="entry name" value="FAD-bd"/>
</dbReference>
<dbReference type="EnsemblFungi" id="PTTG_00305-t43_1">
    <property type="protein sequence ID" value="PTTG_00305-t43_1-p1"/>
    <property type="gene ID" value="PTTG_00305"/>
</dbReference>
<evidence type="ECO:0000256" key="1">
    <source>
        <dbReference type="ARBA" id="ARBA00022630"/>
    </source>
</evidence>
<keyword evidence="7" id="KW-1185">Reference proteome</keyword>
<dbReference type="PANTHER" id="PTHR46865:SF2">
    <property type="entry name" value="MONOOXYGENASE"/>
    <property type="match status" value="1"/>
</dbReference>
<keyword evidence="1" id="KW-0285">Flavoprotein</keyword>
<dbReference type="OrthoDB" id="2498341at2759"/>
<protein>
    <submittedName>
        <fullName evidence="6">FAD_binding_3 domain-containing protein</fullName>
    </submittedName>
</protein>
<reference evidence="5" key="2">
    <citation type="submission" date="2016-05" db="EMBL/GenBank/DDBJ databases">
        <title>Comparative analysis highlights variable genome content of wheat rusts and divergence of the mating loci.</title>
        <authorList>
            <person name="Cuomo C.A."/>
            <person name="Bakkeren G."/>
            <person name="Szabo L."/>
            <person name="Khalil H."/>
            <person name="Joly D."/>
            <person name="Goldberg J."/>
            <person name="Young S."/>
            <person name="Zeng Q."/>
            <person name="Fellers J."/>
        </authorList>
    </citation>
    <scope>NUCLEOTIDE SEQUENCE [LARGE SCALE GENOMIC DNA]</scope>
    <source>
        <strain evidence="5">1-1 BBBD Race 1</strain>
    </source>
</reference>
<dbReference type="VEuPathDB" id="FungiDB:PTTG_00305"/>
<dbReference type="InterPro" id="IPR036188">
    <property type="entry name" value="FAD/NAD-bd_sf"/>
</dbReference>
<dbReference type="EMBL" id="ADAS02000008">
    <property type="protein sequence ID" value="OAV98252.1"/>
    <property type="molecule type" value="Genomic_DNA"/>
</dbReference>
<dbReference type="GO" id="GO:0071949">
    <property type="term" value="F:FAD binding"/>
    <property type="evidence" value="ECO:0007669"/>
    <property type="project" value="InterPro"/>
</dbReference>
<evidence type="ECO:0000256" key="2">
    <source>
        <dbReference type="ARBA" id="ARBA00022827"/>
    </source>
</evidence>
<proteinExistence type="predicted"/>
<dbReference type="AlphaFoldDB" id="A0A180H1K4"/>
<evidence type="ECO:0000259" key="4">
    <source>
        <dbReference type="Pfam" id="PF01494"/>
    </source>
</evidence>
<dbReference type="EMBL" id="ADAS02000008">
    <property type="protein sequence ID" value="OAV98253.1"/>
    <property type="molecule type" value="Genomic_DNA"/>
</dbReference>
<sequence>MATPSDPKNLRVLISGIGIAGPVAAYWLNKAGVSVTVLERCELLRKEGQTVDIRNEGVKIMRWMGVEEEVRRLTTKELGIKFVDSSNQTWAAFPQSGEGSFTSEFEIVRGELATVFYEASGGKIDYIFGDSIESIEETGHSVKVTLQKDSTRSMEYDILIIAEGLTSRTRAKAFNEDVRAPIRSLNLWVASFSYKQGESDEDWARWYNMPGRRSFLVRPDGFGRVRASASCMDEGEAIKTIASSRTSTEKQKEYFINIFKGTGWESDKILEGLRTANDLYVQEIAQTKAKSWSKGRVVLVGDTAFCPSAVTGMGTTAAIVGAYVLAAEIVKNPTDHRAAFAAYEDGLRGWIEKIQKLQPGVPKLMNPQTGWGIKCLLGCLYLVSTVINSRLLALLSPLNPANYFDITGLKKTALNLPDPSIFEKRETQT</sequence>
<dbReference type="Gene3D" id="3.30.9.10">
    <property type="entry name" value="D-Amino Acid Oxidase, subunit A, domain 2"/>
    <property type="match status" value="1"/>
</dbReference>
<evidence type="ECO:0000313" key="7">
    <source>
        <dbReference type="Proteomes" id="UP000005240"/>
    </source>
</evidence>
<dbReference type="InterPro" id="IPR051704">
    <property type="entry name" value="FAD_aromatic-hydroxylase"/>
</dbReference>